<dbReference type="PIRSF" id="PIRSF036492">
    <property type="entry name" value="ALDH"/>
    <property type="match status" value="1"/>
</dbReference>
<keyword evidence="11" id="KW-1185">Reference proteome</keyword>
<protein>
    <recommendedName>
        <fullName evidence="4">Aldehyde dehydrogenase</fullName>
    </recommendedName>
</protein>
<dbReference type="FunFam" id="3.40.605.10:FF:000004">
    <property type="entry name" value="Aldehyde dehydrogenase"/>
    <property type="match status" value="1"/>
</dbReference>
<organism evidence="10 11">
    <name type="scientific">Leptospira semungkisensis</name>
    <dbReference type="NCBI Taxonomy" id="2484985"/>
    <lineage>
        <taxon>Bacteria</taxon>
        <taxon>Pseudomonadati</taxon>
        <taxon>Spirochaetota</taxon>
        <taxon>Spirochaetia</taxon>
        <taxon>Leptospirales</taxon>
        <taxon>Leptospiraceae</taxon>
        <taxon>Leptospira</taxon>
    </lineage>
</organism>
<evidence type="ECO:0000259" key="9">
    <source>
        <dbReference type="Pfam" id="PF00171"/>
    </source>
</evidence>
<dbReference type="PANTHER" id="PTHR43570">
    <property type="entry name" value="ALDEHYDE DEHYDROGENASE"/>
    <property type="match status" value="1"/>
</dbReference>
<dbReference type="GO" id="GO:0005737">
    <property type="term" value="C:cytoplasm"/>
    <property type="evidence" value="ECO:0007669"/>
    <property type="project" value="TreeGrafter"/>
</dbReference>
<gene>
    <name evidence="10" type="ORF">EHO59_06885</name>
</gene>
<dbReference type="CDD" id="cd07134">
    <property type="entry name" value="ALDH_AlkH-like"/>
    <property type="match status" value="1"/>
</dbReference>
<dbReference type="SUPFAM" id="SSF53720">
    <property type="entry name" value="ALDH-like"/>
    <property type="match status" value="1"/>
</dbReference>
<accession>A0A4R9G842</accession>
<comment type="caution">
    <text evidence="10">The sequence shown here is derived from an EMBL/GenBank/DDBJ whole genome shotgun (WGS) entry which is preliminary data.</text>
</comment>
<dbReference type="OrthoDB" id="9762913at2"/>
<feature type="active site" evidence="5">
    <location>
        <position position="270"/>
    </location>
</feature>
<dbReference type="InterPro" id="IPR016161">
    <property type="entry name" value="Ald_DH/histidinol_DH"/>
</dbReference>
<keyword evidence="2 4" id="KW-0560">Oxidoreductase</keyword>
<dbReference type="AlphaFoldDB" id="A0A4R9G842"/>
<feature type="domain" description="Aldehyde dehydrogenase" evidence="9">
    <location>
        <begin position="14"/>
        <end position="462"/>
    </location>
</feature>
<dbReference type="Gene3D" id="3.40.605.10">
    <property type="entry name" value="Aldehyde Dehydrogenase, Chain A, domain 1"/>
    <property type="match status" value="1"/>
</dbReference>
<evidence type="ECO:0000256" key="4">
    <source>
        <dbReference type="PIRNR" id="PIRNR036492"/>
    </source>
</evidence>
<proteinExistence type="inferred from homology"/>
<evidence type="ECO:0000256" key="6">
    <source>
        <dbReference type="PROSITE-ProRule" id="PRU10007"/>
    </source>
</evidence>
<evidence type="ECO:0000313" key="11">
    <source>
        <dbReference type="Proteomes" id="UP000297453"/>
    </source>
</evidence>
<keyword evidence="3" id="KW-0520">NAD</keyword>
<feature type="region of interest" description="Disordered" evidence="8">
    <location>
        <begin position="1"/>
        <end position="22"/>
    </location>
</feature>
<dbReference type="Pfam" id="PF00171">
    <property type="entry name" value="Aldedh"/>
    <property type="match status" value="1"/>
</dbReference>
<evidence type="ECO:0000256" key="7">
    <source>
        <dbReference type="RuleBase" id="RU003345"/>
    </source>
</evidence>
<dbReference type="EMBL" id="RQEP01000005">
    <property type="protein sequence ID" value="TGK07816.1"/>
    <property type="molecule type" value="Genomic_DNA"/>
</dbReference>
<evidence type="ECO:0000256" key="2">
    <source>
        <dbReference type="ARBA" id="ARBA00023002"/>
    </source>
</evidence>
<dbReference type="InterPro" id="IPR016163">
    <property type="entry name" value="Ald_DH_C"/>
</dbReference>
<evidence type="ECO:0000256" key="1">
    <source>
        <dbReference type="ARBA" id="ARBA00009986"/>
    </source>
</evidence>
<evidence type="ECO:0000313" key="10">
    <source>
        <dbReference type="EMBL" id="TGK07816.1"/>
    </source>
</evidence>
<reference evidence="10" key="1">
    <citation type="journal article" date="2019" name="PLoS Negl. Trop. Dis.">
        <title>Revisiting the worldwide diversity of Leptospira species in the environment.</title>
        <authorList>
            <person name="Vincent A.T."/>
            <person name="Schiettekatte O."/>
            <person name="Bourhy P."/>
            <person name="Veyrier F.J."/>
            <person name="Picardeau M."/>
        </authorList>
    </citation>
    <scope>NUCLEOTIDE SEQUENCE [LARGE SCALE GENOMIC DNA]</scope>
    <source>
        <strain evidence="10">SSS9</strain>
    </source>
</reference>
<dbReference type="Gene3D" id="3.40.309.10">
    <property type="entry name" value="Aldehyde Dehydrogenase, Chain A, domain 2"/>
    <property type="match status" value="1"/>
</dbReference>
<dbReference type="PROSITE" id="PS00687">
    <property type="entry name" value="ALDEHYDE_DEHYDR_GLU"/>
    <property type="match status" value="1"/>
</dbReference>
<feature type="active site" evidence="5 6">
    <location>
        <position position="236"/>
    </location>
</feature>
<feature type="compositionally biased region" description="Low complexity" evidence="8">
    <location>
        <begin position="1"/>
        <end position="16"/>
    </location>
</feature>
<name>A0A4R9G842_9LEPT</name>
<dbReference type="InterPro" id="IPR029510">
    <property type="entry name" value="Ald_DH_CS_GLU"/>
</dbReference>
<dbReference type="PANTHER" id="PTHR43570:SF20">
    <property type="entry name" value="ALDEHYDE DEHYDROGENASE ALDX-RELATED"/>
    <property type="match status" value="1"/>
</dbReference>
<dbReference type="InterPro" id="IPR012394">
    <property type="entry name" value="Aldehyde_DH_NAD(P)"/>
</dbReference>
<dbReference type="FunFam" id="3.40.309.10:FF:000025">
    <property type="entry name" value="Aldehyde dehydrogenase"/>
    <property type="match status" value="1"/>
</dbReference>
<sequence length="494" mass="54129">MSSTATQSTATAPTSAGVTAFPSANPKEMQRVFDVQKRHFHQVLKVSKANDRIKLLKKLLASVERLTPEIKAALQKDFRKAPHETDLTEIMPSVAELKDAIRHLKSWMKPERVKTPVSLFGATSTVVYEPKGVTLIIAPWNYPFYLAIAPLTAAIAAGNTAIIKPSEFTPETSKLLSKLVKETFQEGEVAVFEGDHTVSTALMELPFDHIFFTGSTHVGKIVMAAAAKNLSTVTLELGGKSPAIVVPGANLKKAAKKLVWGKIMNAGQTCVAPDYLLLPEGKTEEFVKHAKDAVKSYYGDSAADIKSNKDFCRLVNQRNFQRVSGYIHEAVEKGGKIVMGGETDSSENYIEPTLIANIPDNARIMEDEIFGPVMPILTYKNLDEAVEKVLSKPKPLALYVFGSDSKAINKVLKETSSGGAAVNDVIIHLANPNLPFGGINHSGHGSYHGWWGFKTFSHEKSVFKQAAFSSIEMLYPPYTGFVDRMIQLTKKFFV</sequence>
<dbReference type="Proteomes" id="UP000297453">
    <property type="component" value="Unassembled WGS sequence"/>
</dbReference>
<evidence type="ECO:0000256" key="5">
    <source>
        <dbReference type="PIRSR" id="PIRSR036492-1"/>
    </source>
</evidence>
<dbReference type="InterPro" id="IPR015590">
    <property type="entry name" value="Aldehyde_DH_dom"/>
</dbReference>
<dbReference type="InterPro" id="IPR016162">
    <property type="entry name" value="Ald_DH_N"/>
</dbReference>
<comment type="similarity">
    <text evidence="1 4 7">Belongs to the aldehyde dehydrogenase family.</text>
</comment>
<dbReference type="GO" id="GO:0006081">
    <property type="term" value="P:aldehyde metabolic process"/>
    <property type="evidence" value="ECO:0007669"/>
    <property type="project" value="InterPro"/>
</dbReference>
<dbReference type="RefSeq" id="WP_135586025.1">
    <property type="nucleotide sequence ID" value="NZ_RQEP01000005.1"/>
</dbReference>
<evidence type="ECO:0000256" key="8">
    <source>
        <dbReference type="SAM" id="MobiDB-lite"/>
    </source>
</evidence>
<evidence type="ECO:0000256" key="3">
    <source>
        <dbReference type="ARBA" id="ARBA00023027"/>
    </source>
</evidence>
<dbReference type="GO" id="GO:0004029">
    <property type="term" value="F:aldehyde dehydrogenase (NAD+) activity"/>
    <property type="evidence" value="ECO:0007669"/>
    <property type="project" value="TreeGrafter"/>
</dbReference>